<reference evidence="11" key="1">
    <citation type="submission" date="2018-02" db="EMBL/GenBank/DDBJ databases">
        <title>Rhizophora mucronata_Transcriptome.</title>
        <authorList>
            <person name="Meera S.P."/>
            <person name="Sreeshan A."/>
            <person name="Augustine A."/>
        </authorList>
    </citation>
    <scope>NUCLEOTIDE SEQUENCE</scope>
    <source>
        <tissue evidence="11">Leaf</tissue>
    </source>
</reference>
<dbReference type="PROSITE" id="PS50089">
    <property type="entry name" value="ZF_RING_2"/>
    <property type="match status" value="1"/>
</dbReference>
<evidence type="ECO:0000259" key="10">
    <source>
        <dbReference type="PROSITE" id="PS50089"/>
    </source>
</evidence>
<dbReference type="AlphaFoldDB" id="A0A2P2KBG2"/>
<feature type="domain" description="RING-type" evidence="10">
    <location>
        <begin position="427"/>
        <end position="469"/>
    </location>
</feature>
<comment type="subcellular location">
    <subcellularLocation>
        <location evidence="1">Membrane</location>
        <topology evidence="1">Single-pass membrane protein</topology>
    </subcellularLocation>
</comment>
<evidence type="ECO:0000256" key="1">
    <source>
        <dbReference type="ARBA" id="ARBA00004167"/>
    </source>
</evidence>
<dbReference type="FunFam" id="3.30.40.10:FF:000388">
    <property type="entry name" value="Putative RING zinc finger domain superfamily protein"/>
    <property type="match status" value="1"/>
</dbReference>
<evidence type="ECO:0000313" key="11">
    <source>
        <dbReference type="EMBL" id="MBX03046.1"/>
    </source>
</evidence>
<feature type="region of interest" description="Disordered" evidence="9">
    <location>
        <begin position="78"/>
        <end position="119"/>
    </location>
</feature>
<proteinExistence type="predicted"/>
<dbReference type="InterPro" id="IPR051653">
    <property type="entry name" value="E3_ligase_sorting_rcpt"/>
</dbReference>
<evidence type="ECO:0000256" key="7">
    <source>
        <dbReference type="ARBA" id="ARBA00023136"/>
    </source>
</evidence>
<dbReference type="InterPro" id="IPR001841">
    <property type="entry name" value="Znf_RING"/>
</dbReference>
<evidence type="ECO:0000256" key="4">
    <source>
        <dbReference type="ARBA" id="ARBA00022771"/>
    </source>
</evidence>
<dbReference type="Pfam" id="PF13639">
    <property type="entry name" value="zf-RING_2"/>
    <property type="match status" value="1"/>
</dbReference>
<evidence type="ECO:0000256" key="3">
    <source>
        <dbReference type="ARBA" id="ARBA00022723"/>
    </source>
</evidence>
<dbReference type="EMBL" id="GGEC01022562">
    <property type="protein sequence ID" value="MBX03046.1"/>
    <property type="molecule type" value="Transcribed_RNA"/>
</dbReference>
<keyword evidence="6" id="KW-1133">Transmembrane helix</keyword>
<keyword evidence="4 8" id="KW-0863">Zinc-finger</keyword>
<dbReference type="GO" id="GO:0008270">
    <property type="term" value="F:zinc ion binding"/>
    <property type="evidence" value="ECO:0007669"/>
    <property type="project" value="UniProtKB-KW"/>
</dbReference>
<feature type="compositionally biased region" description="Basic and acidic residues" evidence="9">
    <location>
        <begin position="161"/>
        <end position="170"/>
    </location>
</feature>
<dbReference type="PANTHER" id="PTHR47168">
    <property type="entry name" value="RING ZINC FINGER DOMAIN SUPERFAMILY PROTEIN-RELATED"/>
    <property type="match status" value="1"/>
</dbReference>
<keyword evidence="7" id="KW-0472">Membrane</keyword>
<evidence type="ECO:0000256" key="2">
    <source>
        <dbReference type="ARBA" id="ARBA00022692"/>
    </source>
</evidence>
<keyword evidence="3" id="KW-0479">Metal-binding</keyword>
<accession>A0A2P2KBG2</accession>
<organism evidence="11">
    <name type="scientific">Rhizophora mucronata</name>
    <name type="common">Asiatic mangrove</name>
    <dbReference type="NCBI Taxonomy" id="61149"/>
    <lineage>
        <taxon>Eukaryota</taxon>
        <taxon>Viridiplantae</taxon>
        <taxon>Streptophyta</taxon>
        <taxon>Embryophyta</taxon>
        <taxon>Tracheophyta</taxon>
        <taxon>Spermatophyta</taxon>
        <taxon>Magnoliopsida</taxon>
        <taxon>eudicotyledons</taxon>
        <taxon>Gunneridae</taxon>
        <taxon>Pentapetalae</taxon>
        <taxon>rosids</taxon>
        <taxon>fabids</taxon>
        <taxon>Malpighiales</taxon>
        <taxon>Rhizophoraceae</taxon>
        <taxon>Rhizophora</taxon>
    </lineage>
</organism>
<protein>
    <submittedName>
        <fullName evidence="11">Uncharacterized protein MANES_05G058100</fullName>
    </submittedName>
</protein>
<feature type="compositionally biased region" description="Low complexity" evidence="9">
    <location>
        <begin position="88"/>
        <end position="99"/>
    </location>
</feature>
<dbReference type="SUPFAM" id="SSF57850">
    <property type="entry name" value="RING/U-box"/>
    <property type="match status" value="1"/>
</dbReference>
<dbReference type="SMART" id="SM00184">
    <property type="entry name" value="RING"/>
    <property type="match status" value="1"/>
</dbReference>
<evidence type="ECO:0000256" key="8">
    <source>
        <dbReference type="PROSITE-ProRule" id="PRU00175"/>
    </source>
</evidence>
<evidence type="ECO:0000256" key="5">
    <source>
        <dbReference type="ARBA" id="ARBA00022833"/>
    </source>
</evidence>
<keyword evidence="5" id="KW-0862">Zinc</keyword>
<evidence type="ECO:0000256" key="6">
    <source>
        <dbReference type="ARBA" id="ARBA00022989"/>
    </source>
</evidence>
<name>A0A2P2KBG2_RHIMU</name>
<dbReference type="InterPro" id="IPR013083">
    <property type="entry name" value="Znf_RING/FYVE/PHD"/>
</dbReference>
<feature type="compositionally biased region" description="Polar residues" evidence="9">
    <location>
        <begin position="100"/>
        <end position="119"/>
    </location>
</feature>
<keyword evidence="2" id="KW-0812">Transmembrane</keyword>
<evidence type="ECO:0000256" key="9">
    <source>
        <dbReference type="SAM" id="MobiDB-lite"/>
    </source>
</evidence>
<dbReference type="PANTHER" id="PTHR47168:SF3">
    <property type="entry name" value="RING-TYPE DOMAIN-CONTAINING PROTEIN"/>
    <property type="match status" value="1"/>
</dbReference>
<sequence>MGSSNSRLGLGPSKSGLSRFKDRLLNTLLCGASVSSQAVGPSPITQANDHLGEPPTCSLQNLRCCHDELVSSKQHSSSTFGLESGLCSSSTENGASSGSRNCTNQDTSSALGLGTLSENSGLPAHEVDIHEEVHTDNNFLREQASMVPVSADATEVNPVNEGHRSLHSDGESTDNATDDLTTAEASSVVSGNLVNSQLLPEFLLSDGEEGPRGVGVLLVDVVSINSNMLSSSIAEISNREARRNTRRMFWDDFSRSSFRRNNEFPAIVFTAGHSHDLGSHDRWVLDFNGDLHFDGVGHDSRYSSSSRSHQWDERQWQTRYEMSERFHDANDEQGSPMSLCVAGLHPCGTCSCRSSFMTEDSSNHGSISQVIMLADALFEVLEEIHRRRLSLSLSMLSLPAPEDVVNSFPLKNHEKTHATEAHDVEQCHICLVDYEEGDKIRVLPCSHEYHMACVDKWLKEVNSVCPLCREDVCKDFVESCVTNHH</sequence>
<dbReference type="GO" id="GO:0016020">
    <property type="term" value="C:membrane"/>
    <property type="evidence" value="ECO:0007669"/>
    <property type="project" value="UniProtKB-SubCell"/>
</dbReference>
<dbReference type="Gene3D" id="3.30.40.10">
    <property type="entry name" value="Zinc/RING finger domain, C3HC4 (zinc finger)"/>
    <property type="match status" value="1"/>
</dbReference>
<feature type="region of interest" description="Disordered" evidence="9">
    <location>
        <begin position="155"/>
        <end position="178"/>
    </location>
</feature>